<keyword evidence="2" id="KW-0812">Transmembrane</keyword>
<evidence type="ECO:0000256" key="1">
    <source>
        <dbReference type="ARBA" id="ARBA00004323"/>
    </source>
</evidence>
<dbReference type="EMBL" id="FRBD01000009">
    <property type="protein sequence ID" value="SHK68721.1"/>
    <property type="molecule type" value="Genomic_DNA"/>
</dbReference>
<feature type="region of interest" description="Disordered" evidence="8">
    <location>
        <begin position="31"/>
        <end position="50"/>
    </location>
</feature>
<keyword evidence="7" id="KW-0472">Membrane</keyword>
<dbReference type="GO" id="GO:0004559">
    <property type="term" value="F:alpha-mannosidase activity"/>
    <property type="evidence" value="ECO:0007669"/>
    <property type="project" value="TreeGrafter"/>
</dbReference>
<name>A0A1M6UHT2_XYLRU</name>
<evidence type="ECO:0000256" key="9">
    <source>
        <dbReference type="SAM" id="SignalP"/>
    </source>
</evidence>
<keyword evidence="4" id="KW-0735">Signal-anchor</keyword>
<keyword evidence="5" id="KW-1133">Transmembrane helix</keyword>
<feature type="chain" id="PRO_5012974739" description="Glycosyl hydrolase family 99" evidence="9">
    <location>
        <begin position="24"/>
        <end position="399"/>
    </location>
</feature>
<evidence type="ECO:0008006" key="12">
    <source>
        <dbReference type="Google" id="ProtNLM"/>
    </source>
</evidence>
<evidence type="ECO:0000256" key="3">
    <source>
        <dbReference type="ARBA" id="ARBA00022801"/>
    </source>
</evidence>
<dbReference type="CDD" id="cd11575">
    <property type="entry name" value="GH99_GH71_like_3"/>
    <property type="match status" value="1"/>
</dbReference>
<keyword evidence="3" id="KW-0378">Hydrolase</keyword>
<keyword evidence="9" id="KW-0732">Signal</keyword>
<dbReference type="Proteomes" id="UP000184130">
    <property type="component" value="Unassembled WGS sequence"/>
</dbReference>
<evidence type="ECO:0000256" key="2">
    <source>
        <dbReference type="ARBA" id="ARBA00022692"/>
    </source>
</evidence>
<gene>
    <name evidence="10" type="ORF">SAMN05216463_10975</name>
</gene>
<dbReference type="Pfam" id="PF16317">
    <property type="entry name" value="Glyco_hydro_99"/>
    <property type="match status" value="1"/>
</dbReference>
<dbReference type="InterPro" id="IPR026071">
    <property type="entry name" value="Glyco_Hydrolase_99"/>
</dbReference>
<proteinExistence type="predicted"/>
<evidence type="ECO:0000313" key="10">
    <source>
        <dbReference type="EMBL" id="SHK68721.1"/>
    </source>
</evidence>
<dbReference type="PROSITE" id="PS51257">
    <property type="entry name" value="PROKAR_LIPOPROTEIN"/>
    <property type="match status" value="1"/>
</dbReference>
<reference evidence="10 11" key="1">
    <citation type="submission" date="2016-11" db="EMBL/GenBank/DDBJ databases">
        <authorList>
            <person name="Jaros S."/>
            <person name="Januszkiewicz K."/>
            <person name="Wedrychowicz H."/>
        </authorList>
    </citation>
    <scope>NUCLEOTIDE SEQUENCE [LARGE SCALE GENOMIC DNA]</scope>
    <source>
        <strain evidence="10 11">KHT3</strain>
    </source>
</reference>
<evidence type="ECO:0000256" key="8">
    <source>
        <dbReference type="SAM" id="MobiDB-lite"/>
    </source>
</evidence>
<evidence type="ECO:0000256" key="7">
    <source>
        <dbReference type="ARBA" id="ARBA00023136"/>
    </source>
</evidence>
<dbReference type="PANTHER" id="PTHR13572:SF4">
    <property type="entry name" value="RE57134P"/>
    <property type="match status" value="1"/>
</dbReference>
<feature type="signal peptide" evidence="9">
    <location>
        <begin position="1"/>
        <end position="23"/>
    </location>
</feature>
<accession>A0A1M6UHT2</accession>
<evidence type="ECO:0000313" key="11">
    <source>
        <dbReference type="Proteomes" id="UP000184130"/>
    </source>
</evidence>
<keyword evidence="6" id="KW-0333">Golgi apparatus</keyword>
<protein>
    <recommendedName>
        <fullName evidence="12">Glycosyl hydrolase family 99</fullName>
    </recommendedName>
</protein>
<dbReference type="AlphaFoldDB" id="A0A1M6UHT2"/>
<comment type="subcellular location">
    <subcellularLocation>
        <location evidence="1">Golgi apparatus membrane</location>
        <topology evidence="1">Single-pass type II membrane protein</topology>
    </subcellularLocation>
</comment>
<organism evidence="10 11">
    <name type="scientific">Xylanibacter ruminicola</name>
    <name type="common">Prevotella ruminicola</name>
    <dbReference type="NCBI Taxonomy" id="839"/>
    <lineage>
        <taxon>Bacteria</taxon>
        <taxon>Pseudomonadati</taxon>
        <taxon>Bacteroidota</taxon>
        <taxon>Bacteroidia</taxon>
        <taxon>Bacteroidales</taxon>
        <taxon>Prevotellaceae</taxon>
        <taxon>Xylanibacter</taxon>
    </lineage>
</organism>
<sequence>MQAIDMKKLILNVLFLTASCLCAACGGSSDTPEPAPVDPTPTDENLDPQQPAKTNAMKVYVHYMPWFVSPQSSGVWNHWTMSGNPLAVDQSNFASHYHPLTGAYASNDEAILDYQCLLMKYAGIEGVMVDWYGTQQKNDYPQNETNTRALLKAVEKAQLKMAIVYEDATLDGLSDKQGQARSDMRHLQSYYFKSDSYTKVGDKPLLMCFGPQQLTTAAGWDYAFGALNTKPQFVVLNGFSSRANAQGEFLWVNPNPDYSKANTFDTYIAGAMPGFWDVYKQFGQGNGYTTYDREDGALFQRQLNAAKASGLDLLQISTWNDYGEGTIVEPTKEFGYQYLKMLQQFCGVSYAQSHLELVYRWYVQRVAHPKDQRVSRAYTYLNALQPLKAEVLIEELEKI</sequence>
<evidence type="ECO:0000256" key="5">
    <source>
        <dbReference type="ARBA" id="ARBA00022989"/>
    </source>
</evidence>
<dbReference type="PANTHER" id="PTHR13572">
    <property type="entry name" value="ENDO-ALPHA-1,2-MANNOSIDASE"/>
    <property type="match status" value="1"/>
</dbReference>
<evidence type="ECO:0000256" key="4">
    <source>
        <dbReference type="ARBA" id="ARBA00022968"/>
    </source>
</evidence>
<dbReference type="Gene3D" id="3.20.20.80">
    <property type="entry name" value="Glycosidases"/>
    <property type="match status" value="1"/>
</dbReference>
<evidence type="ECO:0000256" key="6">
    <source>
        <dbReference type="ARBA" id="ARBA00023034"/>
    </source>
</evidence>